<name>A0AAV5UIL8_9BILA</name>
<organism evidence="9 10">
    <name type="scientific">Pristionchus entomophagus</name>
    <dbReference type="NCBI Taxonomy" id="358040"/>
    <lineage>
        <taxon>Eukaryota</taxon>
        <taxon>Metazoa</taxon>
        <taxon>Ecdysozoa</taxon>
        <taxon>Nematoda</taxon>
        <taxon>Chromadorea</taxon>
        <taxon>Rhabditida</taxon>
        <taxon>Rhabditina</taxon>
        <taxon>Diplogasteromorpha</taxon>
        <taxon>Diplogasteroidea</taxon>
        <taxon>Neodiplogasteridae</taxon>
        <taxon>Pristionchus</taxon>
    </lineage>
</organism>
<keyword evidence="2" id="KW-0808">Transferase</keyword>
<evidence type="ECO:0000313" key="10">
    <source>
        <dbReference type="Proteomes" id="UP001432027"/>
    </source>
</evidence>
<dbReference type="PRINTS" id="PR01210">
    <property type="entry name" value="GGTRANSPTASE"/>
</dbReference>
<dbReference type="PANTHER" id="PTHR11686">
    <property type="entry name" value="GAMMA GLUTAMYL TRANSPEPTIDASE"/>
    <property type="match status" value="1"/>
</dbReference>
<gene>
    <name evidence="9" type="ORF">PENTCL1PPCAC_28336</name>
</gene>
<keyword evidence="8" id="KW-1133">Transmembrane helix</keyword>
<dbReference type="InterPro" id="IPR043137">
    <property type="entry name" value="GGT_ssub_C"/>
</dbReference>
<reference evidence="9" key="1">
    <citation type="submission" date="2023-10" db="EMBL/GenBank/DDBJ databases">
        <title>Genome assembly of Pristionchus species.</title>
        <authorList>
            <person name="Yoshida K."/>
            <person name="Sommer R.J."/>
        </authorList>
    </citation>
    <scope>NUCLEOTIDE SEQUENCE</scope>
    <source>
        <strain evidence="9">RS0144</strain>
    </source>
</reference>
<protein>
    <recommendedName>
        <fullName evidence="11">Gamma-glutamyltransferase</fullName>
    </recommendedName>
</protein>
<evidence type="ECO:0008006" key="11">
    <source>
        <dbReference type="Google" id="ProtNLM"/>
    </source>
</evidence>
<evidence type="ECO:0000256" key="5">
    <source>
        <dbReference type="ARBA" id="ARBA00023315"/>
    </source>
</evidence>
<dbReference type="InterPro" id="IPR000101">
    <property type="entry name" value="GGT_peptidase"/>
</dbReference>
<dbReference type="GO" id="GO:0006751">
    <property type="term" value="P:glutathione catabolic process"/>
    <property type="evidence" value="ECO:0007669"/>
    <property type="project" value="InterPro"/>
</dbReference>
<feature type="binding site" evidence="7">
    <location>
        <position position="528"/>
    </location>
    <ligand>
        <name>L-glutamate</name>
        <dbReference type="ChEBI" id="CHEBI:29985"/>
    </ligand>
</feature>
<dbReference type="EMBL" id="BTSX01000006">
    <property type="protein sequence ID" value="GMT06162.1"/>
    <property type="molecule type" value="Genomic_DNA"/>
</dbReference>
<dbReference type="GO" id="GO:0016746">
    <property type="term" value="F:acyltransferase activity"/>
    <property type="evidence" value="ECO:0007669"/>
    <property type="project" value="UniProtKB-KW"/>
</dbReference>
<feature type="binding site" evidence="7">
    <location>
        <begin position="504"/>
        <end position="505"/>
    </location>
    <ligand>
        <name>L-glutamate</name>
        <dbReference type="ChEBI" id="CHEBI:29985"/>
    </ligand>
</feature>
<evidence type="ECO:0000256" key="6">
    <source>
        <dbReference type="PIRSR" id="PIRSR600101-1"/>
    </source>
</evidence>
<dbReference type="InterPro" id="IPR043138">
    <property type="entry name" value="GGT_lsub"/>
</dbReference>
<feature type="binding site" evidence="7">
    <location>
        <begin position="452"/>
        <end position="454"/>
    </location>
    <ligand>
        <name>L-glutamate</name>
        <dbReference type="ChEBI" id="CHEBI:29985"/>
    </ligand>
</feature>
<keyword evidence="1" id="KW-0645">Protease</keyword>
<feature type="active site" description="Nucleophile" evidence="6">
    <location>
        <position position="434"/>
    </location>
</feature>
<proteinExistence type="predicted"/>
<sequence length="624" mass="68084">KAKDSSSSYSHRDLLVMDDREGLINNAGDGKRMALKQTTFVLSIALAIIFFFVSIIMTTLYMGAPSIEPQHWPPLQDGMHGKYARVSVAADHVLCSEIGRDILIRGGNAVDAAIAGIVCLGIVNPMSSGIGGGHFMTIYNKTSGTCSTVDARETAPAAADEHMFKGNVNGSKIGWKAMGVPGELHGLYTEYQQFGGGLPWKDLLQPSIDLLENGVPVSMGMAVCLKDEAANIKADRGLAKDFVDPKTGEVYKYGDVMHSRKNYKNLLRSLADSKDPIDTFYKGWVAKQLVFELNESKEAIMTKDDIANYKSIVRDQSEVIYTDLPNNLRMCGPPPPSSSAVTQSIIKTLSGYQFDQTSSHQLADGLHKYLEASKFAYAHRSEMGDMAFVNGSLALARNITSDEYVQSVRNRITDRAQPTEKYGGKFAFQLDKGTTNIAVIDQHGNSVVATSTVNLFFGARVASESTGIVWNSQMDDFSNPDAPNFYGYPPSPANFIKPGKRPMSSISPIVVFNRTDKAVQLAVGGAGGSTIISGVAQVAMRTLFMGWNVKEAMDRPRLHDQLMPNVTQHEGDFPPEYVQLLANRGHIMEKTPVITQATAILRKGSWLTANSDYRKGFESQPAGY</sequence>
<keyword evidence="10" id="KW-1185">Reference proteome</keyword>
<keyword evidence="8" id="KW-0812">Transmembrane</keyword>
<dbReference type="GO" id="GO:0036374">
    <property type="term" value="F:glutathione hydrolase activity"/>
    <property type="evidence" value="ECO:0007669"/>
    <property type="project" value="InterPro"/>
</dbReference>
<dbReference type="FunFam" id="3.60.20.40:FF:000006">
    <property type="entry name" value="Protein CBG05566"/>
    <property type="match status" value="1"/>
</dbReference>
<evidence type="ECO:0000256" key="3">
    <source>
        <dbReference type="ARBA" id="ARBA00022801"/>
    </source>
</evidence>
<dbReference type="FunFam" id="1.10.246.130:FF:000005">
    <property type="entry name" value="Gamma-glutamyltranspeptidase 1, putative"/>
    <property type="match status" value="1"/>
</dbReference>
<evidence type="ECO:0000313" key="9">
    <source>
        <dbReference type="EMBL" id="GMT06162.1"/>
    </source>
</evidence>
<dbReference type="Pfam" id="PF01019">
    <property type="entry name" value="G_glu_transpept"/>
    <property type="match status" value="1"/>
</dbReference>
<evidence type="ECO:0000256" key="8">
    <source>
        <dbReference type="SAM" id="Phobius"/>
    </source>
</evidence>
<keyword evidence="3" id="KW-0378">Hydrolase</keyword>
<dbReference type="GO" id="GO:0006508">
    <property type="term" value="P:proteolysis"/>
    <property type="evidence" value="ECO:0007669"/>
    <property type="project" value="UniProtKB-KW"/>
</dbReference>
<dbReference type="Gene3D" id="3.60.20.40">
    <property type="match status" value="1"/>
</dbReference>
<evidence type="ECO:0000256" key="2">
    <source>
        <dbReference type="ARBA" id="ARBA00022679"/>
    </source>
</evidence>
<dbReference type="SUPFAM" id="SSF56235">
    <property type="entry name" value="N-terminal nucleophile aminohydrolases (Ntn hydrolases)"/>
    <property type="match status" value="1"/>
</dbReference>
<evidence type="ECO:0000256" key="4">
    <source>
        <dbReference type="ARBA" id="ARBA00023180"/>
    </source>
</evidence>
<accession>A0AAV5UIL8</accession>
<dbReference type="AlphaFoldDB" id="A0AAV5UIL8"/>
<dbReference type="InterPro" id="IPR029055">
    <property type="entry name" value="Ntn_hydrolases_N"/>
</dbReference>
<keyword evidence="8" id="KW-0472">Membrane</keyword>
<comment type="caution">
    <text evidence="9">The sequence shown here is derived from an EMBL/GenBank/DDBJ whole genome shotgun (WGS) entry which is preliminary data.</text>
</comment>
<evidence type="ECO:0000256" key="7">
    <source>
        <dbReference type="PIRSR" id="PIRSR600101-2"/>
    </source>
</evidence>
<dbReference type="Gene3D" id="1.10.246.130">
    <property type="match status" value="1"/>
</dbReference>
<feature type="binding site" evidence="7">
    <location>
        <position position="476"/>
    </location>
    <ligand>
        <name>L-glutamate</name>
        <dbReference type="ChEBI" id="CHEBI:29985"/>
    </ligand>
</feature>
<evidence type="ECO:0000256" key="1">
    <source>
        <dbReference type="ARBA" id="ARBA00022670"/>
    </source>
</evidence>
<feature type="transmembrane region" description="Helical" evidence="8">
    <location>
        <begin position="40"/>
        <end position="64"/>
    </location>
</feature>
<keyword evidence="4" id="KW-0325">Glycoprotein</keyword>
<feature type="non-terminal residue" evidence="9">
    <location>
        <position position="1"/>
    </location>
</feature>
<dbReference type="Proteomes" id="UP001432027">
    <property type="component" value="Unassembled WGS sequence"/>
</dbReference>
<feature type="binding site" evidence="7">
    <location>
        <position position="152"/>
    </location>
    <ligand>
        <name>L-glutamate</name>
        <dbReference type="ChEBI" id="CHEBI:29985"/>
    </ligand>
</feature>
<dbReference type="GO" id="GO:0005886">
    <property type="term" value="C:plasma membrane"/>
    <property type="evidence" value="ECO:0007669"/>
    <property type="project" value="TreeGrafter"/>
</dbReference>
<keyword evidence="5" id="KW-0012">Acyltransferase</keyword>
<dbReference type="PANTHER" id="PTHR11686:SF69">
    <property type="entry name" value="GAMMA-GLUTAMYLTRANSPEPTIDASE 1"/>
    <property type="match status" value="1"/>
</dbReference>